<evidence type="ECO:0000256" key="7">
    <source>
        <dbReference type="ARBA" id="ARBA00023136"/>
    </source>
</evidence>
<keyword evidence="6" id="KW-0333">Golgi apparatus</keyword>
<feature type="domain" description="Conserved oligomeric Golgi complex subunit 3 C-terminal" evidence="11">
    <location>
        <begin position="328"/>
        <end position="684"/>
    </location>
</feature>
<evidence type="ECO:0000259" key="10">
    <source>
        <dbReference type="Pfam" id="PF04136"/>
    </source>
</evidence>
<dbReference type="Proteomes" id="UP000738359">
    <property type="component" value="Unassembled WGS sequence"/>
</dbReference>
<evidence type="ECO:0000256" key="2">
    <source>
        <dbReference type="ARBA" id="ARBA00009936"/>
    </source>
</evidence>
<dbReference type="Pfam" id="PF04136">
    <property type="entry name" value="COG3_N"/>
    <property type="match status" value="1"/>
</dbReference>
<feature type="compositionally biased region" description="Low complexity" evidence="9">
    <location>
        <begin position="82"/>
        <end position="95"/>
    </location>
</feature>
<keyword evidence="7" id="KW-0472">Membrane</keyword>
<evidence type="ECO:0000256" key="6">
    <source>
        <dbReference type="ARBA" id="ARBA00023034"/>
    </source>
</evidence>
<sequence>MATQGRPAQHRNLEWDAIAPLTELQRQGVLELKDACSELPLPCNAYLSSPLPFSKSSINNDTGYSAGAGAKLSGNYQHLVGSPPTQSSTTLSPRSHPIKEPNALPRSRLGSVANADGVILEESEPDQLVCIETTQQFLDWFSGIEGKMERDQEDVYRNYLMVVLLYRDACEGFLKQIDETSECFQSLEGHYAFVEEKTRALQLACEKLLQEQTSLQTLADTMASKLSYFHQLDAVTRLFNAPGDDVCLRPEFAPMLSKLDECLDYVQQNLKYKDSELYQMRFRQCMTRGMTLIKMHLITKLRALSAEVTSKKPVLAKGESIKPAMATALFYVKFRAIAPPLRSLVAELEKRCVSHKEYNSLLNDCYNCYFSVRQQHLSTMIVSKIQEMGPSQRDKLKFARNGLAYLTSVCMEEYSLFYNFFNTGEEELYGYLDTLIGYLYDYLRPRIIHENKIDILSELCVVMNIQQSDIPIDENSHLAFGYLIRNMLQDTQHRLVYRAQAFIRSEIQNFKPAPNVLDYPARLQAPPLLPNGTEVPLRSASSQHIHRPSDAESIAESIPEASSPTPSLAGSITGGYFSSPTLQQFDEAAEMYQGWYPTLQKTLWLLTKIYKCVEQSIFDDLSQEALSKCLVSLNQASVAIKETKDHQVDGHLFLIKHLLILKEQIAPFEGNFVHSTKEVDFSRMTDAITTLFRDRTNLFSFGSWFGAVSQTITPTLVDSYLDARQEIDRDLKLVCETFILEMGKSAVHSLAEFMNKVAGFRIRADVEAAHREQDPSAGTGLMRRSPMLLKDKPFARPEELARIMMDFKESVPPRIQWTVRMLSMYLKDPNTEMILMRPIQSFIIESYQSFYDTILYEYDPALTLKASQHPNGPQQIQHAGLESLEPVDRVVNWVGELVRTELMKNNPTFSMPQQ</sequence>
<organism evidence="12 13">
    <name type="scientific">Mortierella alpina</name>
    <name type="common">Oleaginous fungus</name>
    <name type="synonym">Mortierella renispora</name>
    <dbReference type="NCBI Taxonomy" id="64518"/>
    <lineage>
        <taxon>Eukaryota</taxon>
        <taxon>Fungi</taxon>
        <taxon>Fungi incertae sedis</taxon>
        <taxon>Mucoromycota</taxon>
        <taxon>Mortierellomycotina</taxon>
        <taxon>Mortierellomycetes</taxon>
        <taxon>Mortierellales</taxon>
        <taxon>Mortierellaceae</taxon>
        <taxon>Mortierella</taxon>
    </lineage>
</organism>
<dbReference type="GO" id="GO:0006886">
    <property type="term" value="P:intracellular protein transport"/>
    <property type="evidence" value="ECO:0007669"/>
    <property type="project" value="InterPro"/>
</dbReference>
<dbReference type="GO" id="GO:0000139">
    <property type="term" value="C:Golgi membrane"/>
    <property type="evidence" value="ECO:0007669"/>
    <property type="project" value="UniProtKB-SubCell"/>
</dbReference>
<dbReference type="OrthoDB" id="296793at2759"/>
<evidence type="ECO:0000256" key="3">
    <source>
        <dbReference type="ARBA" id="ARBA00020976"/>
    </source>
</evidence>
<dbReference type="InterPro" id="IPR007265">
    <property type="entry name" value="COG_su3"/>
</dbReference>
<dbReference type="InterPro" id="IPR048685">
    <property type="entry name" value="COG3_C"/>
</dbReference>
<evidence type="ECO:0000313" key="12">
    <source>
        <dbReference type="EMBL" id="KAF9960760.1"/>
    </source>
</evidence>
<evidence type="ECO:0000256" key="4">
    <source>
        <dbReference type="ARBA" id="ARBA00022448"/>
    </source>
</evidence>
<dbReference type="GO" id="GO:0006891">
    <property type="term" value="P:intra-Golgi vesicle-mediated transport"/>
    <property type="evidence" value="ECO:0007669"/>
    <property type="project" value="TreeGrafter"/>
</dbReference>
<comment type="subcellular location">
    <subcellularLocation>
        <location evidence="1">Golgi apparatus membrane</location>
        <topology evidence="1">Peripheral membrane protein</topology>
    </subcellularLocation>
</comment>
<dbReference type="InterPro" id="IPR048320">
    <property type="entry name" value="COG3_N"/>
</dbReference>
<dbReference type="Pfam" id="PF20671">
    <property type="entry name" value="COG3_C"/>
    <property type="match status" value="1"/>
</dbReference>
<dbReference type="PANTHER" id="PTHR13302:SF8">
    <property type="entry name" value="CONSERVED OLIGOMERIC GOLGI COMPLEX SUBUNIT 3"/>
    <property type="match status" value="1"/>
</dbReference>
<evidence type="ECO:0000256" key="1">
    <source>
        <dbReference type="ARBA" id="ARBA00004395"/>
    </source>
</evidence>
<name>A0A9P6J3V3_MORAP</name>
<dbReference type="AlphaFoldDB" id="A0A9P6J3V3"/>
<proteinExistence type="inferred from homology"/>
<protein>
    <recommendedName>
        <fullName evidence="3">Conserved oligomeric Golgi complex subunit 3</fullName>
    </recommendedName>
    <alternativeName>
        <fullName evidence="8">Component of oligomeric Golgi complex 3</fullName>
    </alternativeName>
</protein>
<comment type="caution">
    <text evidence="12">The sequence shown here is derived from an EMBL/GenBank/DDBJ whole genome shotgun (WGS) entry which is preliminary data.</text>
</comment>
<dbReference type="PANTHER" id="PTHR13302">
    <property type="entry name" value="CONSERVED OLIGOMERIC GOLGI COMPLEX COMPONENT 3"/>
    <property type="match status" value="1"/>
</dbReference>
<dbReference type="GO" id="GO:0005801">
    <property type="term" value="C:cis-Golgi network"/>
    <property type="evidence" value="ECO:0007669"/>
    <property type="project" value="InterPro"/>
</dbReference>
<feature type="domain" description="Conserved oligomeric Golgi complex subunit 3 N-terminal" evidence="10">
    <location>
        <begin position="160"/>
        <end position="302"/>
    </location>
</feature>
<evidence type="ECO:0000259" key="11">
    <source>
        <dbReference type="Pfam" id="PF20671"/>
    </source>
</evidence>
<dbReference type="GO" id="GO:0007030">
    <property type="term" value="P:Golgi organization"/>
    <property type="evidence" value="ECO:0007669"/>
    <property type="project" value="TreeGrafter"/>
</dbReference>
<dbReference type="GO" id="GO:0017119">
    <property type="term" value="C:Golgi transport complex"/>
    <property type="evidence" value="ECO:0007669"/>
    <property type="project" value="TreeGrafter"/>
</dbReference>
<gene>
    <name evidence="12" type="primary">COG3</name>
    <name evidence="12" type="ORF">BGZ70_008492</name>
</gene>
<keyword evidence="5" id="KW-0653">Protein transport</keyword>
<reference evidence="12" key="1">
    <citation type="journal article" date="2020" name="Fungal Divers.">
        <title>Resolving the Mortierellaceae phylogeny through synthesis of multi-gene phylogenetics and phylogenomics.</title>
        <authorList>
            <person name="Vandepol N."/>
            <person name="Liber J."/>
            <person name="Desiro A."/>
            <person name="Na H."/>
            <person name="Kennedy M."/>
            <person name="Barry K."/>
            <person name="Grigoriev I.V."/>
            <person name="Miller A.N."/>
            <person name="O'Donnell K."/>
            <person name="Stajich J.E."/>
            <person name="Bonito G."/>
        </authorList>
    </citation>
    <scope>NUCLEOTIDE SEQUENCE</scope>
    <source>
        <strain evidence="12">CK1249</strain>
    </source>
</reference>
<evidence type="ECO:0000256" key="8">
    <source>
        <dbReference type="ARBA" id="ARBA00031339"/>
    </source>
</evidence>
<evidence type="ECO:0000256" key="5">
    <source>
        <dbReference type="ARBA" id="ARBA00022927"/>
    </source>
</evidence>
<keyword evidence="13" id="KW-1185">Reference proteome</keyword>
<comment type="similarity">
    <text evidence="2">Belongs to the COG3 family.</text>
</comment>
<accession>A0A9P6J3V3</accession>
<evidence type="ECO:0000256" key="9">
    <source>
        <dbReference type="SAM" id="MobiDB-lite"/>
    </source>
</evidence>
<keyword evidence="4" id="KW-0813">Transport</keyword>
<evidence type="ECO:0000313" key="13">
    <source>
        <dbReference type="Proteomes" id="UP000738359"/>
    </source>
</evidence>
<feature type="region of interest" description="Disordered" evidence="9">
    <location>
        <begin position="75"/>
        <end position="108"/>
    </location>
</feature>
<dbReference type="EMBL" id="JAAAHY010000612">
    <property type="protein sequence ID" value="KAF9960760.1"/>
    <property type="molecule type" value="Genomic_DNA"/>
</dbReference>